<keyword evidence="2" id="KW-1185">Reference proteome</keyword>
<sequence>MEIEEMTLGDLLAWANSLGVCTFATGSGALEGRIVCEKGGARIDVGFGRYSPTIGDERANMRFVSVRAWQKDGGMGAPCGTLEKAERNVRLYAERYGLSEEHMQLSLF</sequence>
<evidence type="ECO:0000313" key="1">
    <source>
        <dbReference type="EMBL" id="KAB1636642.1"/>
    </source>
</evidence>
<gene>
    <name evidence="1" type="ORF">F8C90_09600</name>
</gene>
<dbReference type="EMBL" id="WAJR01000032">
    <property type="protein sequence ID" value="KAB1636642.1"/>
    <property type="molecule type" value="Genomic_DNA"/>
</dbReference>
<comment type="caution">
    <text evidence="1">The sequence shown here is derived from an EMBL/GenBank/DDBJ whole genome shotgun (WGS) entry which is preliminary data.</text>
</comment>
<name>A0A6N6NLP0_9ACTN</name>
<proteinExistence type="predicted"/>
<evidence type="ECO:0000313" key="2">
    <source>
        <dbReference type="Proteomes" id="UP000468668"/>
    </source>
</evidence>
<dbReference type="RefSeq" id="WP_158050300.1">
    <property type="nucleotide sequence ID" value="NZ_WAJR01000032.1"/>
</dbReference>
<reference evidence="1 2" key="1">
    <citation type="submission" date="2019-09" db="EMBL/GenBank/DDBJ databases">
        <title>Whole genome shotgun sequencing (WGS) of Ellagibacter isourolithinifaciens DSM 104140(T) and Adlercreutzia muris DSM 29508(T).</title>
        <authorList>
            <person name="Stoll D.A."/>
            <person name="Danylec N."/>
            <person name="Huch M."/>
        </authorList>
    </citation>
    <scope>NUCLEOTIDE SEQUENCE [LARGE SCALE GENOMIC DNA]</scope>
    <source>
        <strain evidence="1 2">DSM 104140</strain>
    </source>
</reference>
<organism evidence="1 2">
    <name type="scientific">Ellagibacter isourolithinifaciens</name>
    <dbReference type="NCBI Taxonomy" id="2137581"/>
    <lineage>
        <taxon>Bacteria</taxon>
        <taxon>Bacillati</taxon>
        <taxon>Actinomycetota</taxon>
        <taxon>Coriobacteriia</taxon>
        <taxon>Eggerthellales</taxon>
        <taxon>Eggerthellaceae</taxon>
        <taxon>Ellagibacter</taxon>
    </lineage>
</organism>
<accession>A0A6N6NLP0</accession>
<dbReference type="Proteomes" id="UP000468668">
    <property type="component" value="Unassembled WGS sequence"/>
</dbReference>
<protein>
    <submittedName>
        <fullName evidence="1">Uncharacterized protein</fullName>
    </submittedName>
</protein>
<dbReference type="AlphaFoldDB" id="A0A6N6NLP0"/>
<dbReference type="GeneID" id="98658665"/>